<evidence type="ECO:0000313" key="2">
    <source>
        <dbReference type="Proteomes" id="UP000441354"/>
    </source>
</evidence>
<dbReference type="EMBL" id="WBOT01000017">
    <property type="protein sequence ID" value="KAB2328803.1"/>
    <property type="molecule type" value="Genomic_DNA"/>
</dbReference>
<name>A0A7V7RHM7_9BACI</name>
<organism evidence="1 2">
    <name type="scientific">Bacillus mesophilum</name>
    <dbReference type="NCBI Taxonomy" id="1071718"/>
    <lineage>
        <taxon>Bacteria</taxon>
        <taxon>Bacillati</taxon>
        <taxon>Bacillota</taxon>
        <taxon>Bacilli</taxon>
        <taxon>Bacillales</taxon>
        <taxon>Bacillaceae</taxon>
        <taxon>Bacillus</taxon>
    </lineage>
</organism>
<dbReference type="Pfam" id="PF14175">
    <property type="entry name" value="YaaC"/>
    <property type="match status" value="1"/>
</dbReference>
<evidence type="ECO:0000313" key="1">
    <source>
        <dbReference type="EMBL" id="KAB2328803.1"/>
    </source>
</evidence>
<proteinExistence type="predicted"/>
<keyword evidence="2" id="KW-1185">Reference proteome</keyword>
<dbReference type="AlphaFoldDB" id="A0A7V7RHM7"/>
<gene>
    <name evidence="1" type="ORF">F7732_22370</name>
</gene>
<dbReference type="Proteomes" id="UP000441354">
    <property type="component" value="Unassembled WGS sequence"/>
</dbReference>
<protein>
    <recommendedName>
        <fullName evidence="3">YaaC family protein</fullName>
    </recommendedName>
</protein>
<dbReference type="RefSeq" id="WP_151576209.1">
    <property type="nucleotide sequence ID" value="NZ_WBOT01000017.1"/>
</dbReference>
<comment type="caution">
    <text evidence="1">The sequence shown here is derived from an EMBL/GenBank/DDBJ whole genome shotgun (WGS) entry which is preliminary data.</text>
</comment>
<reference evidence="1 2" key="1">
    <citation type="journal article" date="2014" name="Arch. Microbiol.">
        <title>Bacillus mesophilum sp. nov., strain IITR-54T, a novel 4-chlorobiphenyl dechlorinating bacterium.</title>
        <authorList>
            <person name="Manickam N."/>
            <person name="Singh N.K."/>
            <person name="Bajaj A."/>
            <person name="Kumar R.M."/>
            <person name="Kaur G."/>
            <person name="Kaur N."/>
            <person name="Bala M."/>
            <person name="Kumar A."/>
            <person name="Mayilraj S."/>
        </authorList>
    </citation>
    <scope>NUCLEOTIDE SEQUENCE [LARGE SCALE GENOMIC DNA]</scope>
    <source>
        <strain evidence="1 2">IITR-54</strain>
    </source>
</reference>
<sequence length="317" mass="37535">MSNIFEGWESFVSYYSASHVQAFLRKCYQKQGFDQPEQKSFENCYPFIYYIEHGQIYYEQSEAAPLLIKPILSFYGLVHLIKAAILTVDPNYPETTSVLAHGVSARKRKKQQYSFFNDEVKLQKSGLFPFMAEKMFHMKHLEGEKTIMEDLLKQVPEMEGLFRKMEGGSHFVQIPKQEKHFIIPPSIIKHYHMSDTRFIEFLSTKSFSPLIKAEEPNISGFHYSHEHIPDYKPIRFDLVRKTYHFPISKNTLSSFPELLIHYLLLYNLSMIARYETEWWSELIKMMPNNDYPFIKTFLHITSTKGPYLVQQYLQSWT</sequence>
<dbReference type="InterPro" id="IPR026988">
    <property type="entry name" value="YaaC-like"/>
</dbReference>
<accession>A0A7V7RHM7</accession>
<dbReference type="OrthoDB" id="2380109at2"/>
<evidence type="ECO:0008006" key="3">
    <source>
        <dbReference type="Google" id="ProtNLM"/>
    </source>
</evidence>